<reference evidence="2 3" key="1">
    <citation type="submission" date="2023-07" db="EMBL/GenBank/DDBJ databases">
        <title>Sequencing the genomes of 1000 actinobacteria strains.</title>
        <authorList>
            <person name="Klenk H.-P."/>
        </authorList>
    </citation>
    <scope>NUCLEOTIDE SEQUENCE [LARGE SCALE GENOMIC DNA]</scope>
    <source>
        <strain evidence="2 3">DSM 45805</strain>
    </source>
</reference>
<organism evidence="2 3">
    <name type="scientific">Amycolatopsis thermophila</name>
    <dbReference type="NCBI Taxonomy" id="206084"/>
    <lineage>
        <taxon>Bacteria</taxon>
        <taxon>Bacillati</taxon>
        <taxon>Actinomycetota</taxon>
        <taxon>Actinomycetes</taxon>
        <taxon>Pseudonocardiales</taxon>
        <taxon>Pseudonocardiaceae</taxon>
        <taxon>Amycolatopsis</taxon>
    </lineage>
</organism>
<accession>A0ABU0EZR3</accession>
<dbReference type="PROSITE" id="PS51257">
    <property type="entry name" value="PROKAR_LIPOPROTEIN"/>
    <property type="match status" value="1"/>
</dbReference>
<keyword evidence="3" id="KW-1185">Reference proteome</keyword>
<evidence type="ECO:0000259" key="1">
    <source>
        <dbReference type="Pfam" id="PF10646"/>
    </source>
</evidence>
<dbReference type="Pfam" id="PF10646">
    <property type="entry name" value="Germane"/>
    <property type="match status" value="1"/>
</dbReference>
<gene>
    <name evidence="2" type="ORF">FB470_004802</name>
</gene>
<dbReference type="RefSeq" id="WP_306995016.1">
    <property type="nucleotide sequence ID" value="NZ_JAUSUT010000001.1"/>
</dbReference>
<protein>
    <recommendedName>
        <fullName evidence="1">GerMN domain-containing protein</fullName>
    </recommendedName>
</protein>
<feature type="domain" description="GerMN" evidence="1">
    <location>
        <begin position="41"/>
        <end position="126"/>
    </location>
</feature>
<name>A0ABU0EZR3_9PSEU</name>
<proteinExistence type="predicted"/>
<dbReference type="Proteomes" id="UP001229651">
    <property type="component" value="Unassembled WGS sequence"/>
</dbReference>
<evidence type="ECO:0000313" key="2">
    <source>
        <dbReference type="EMBL" id="MDQ0380808.1"/>
    </source>
</evidence>
<evidence type="ECO:0000313" key="3">
    <source>
        <dbReference type="Proteomes" id="UP001229651"/>
    </source>
</evidence>
<dbReference type="InterPro" id="IPR019606">
    <property type="entry name" value="GerMN"/>
</dbReference>
<comment type="caution">
    <text evidence="2">The sequence shown here is derived from an EMBL/GenBank/DDBJ whole genome shotgun (WGS) entry which is preliminary data.</text>
</comment>
<dbReference type="EMBL" id="JAUSUT010000001">
    <property type="protein sequence ID" value="MDQ0380808.1"/>
    <property type="molecule type" value="Genomic_DNA"/>
</dbReference>
<sequence>MKARWMLLLAVLVLAGCGVRPTEPVAAGEAPVGVASGPMLFFVRDGKVRPVIRETGRLGTATGAVALLLGGPTAAESGAGYTTELPPATVGASVSVMQEGVVTVSLAPSPVYLSRTATEQLVCTVVAVEAQLGASASGVGVRIAGGGPTVSLQQTGNAMRCPVIP</sequence>